<dbReference type="GO" id="GO:0046872">
    <property type="term" value="F:metal ion binding"/>
    <property type="evidence" value="ECO:0007669"/>
    <property type="project" value="UniProtKB-KW"/>
</dbReference>
<dbReference type="InterPro" id="IPR050124">
    <property type="entry name" value="tRNA_CCA-adding_enzyme"/>
</dbReference>
<evidence type="ECO:0000256" key="4">
    <source>
        <dbReference type="ARBA" id="ARBA00022695"/>
    </source>
</evidence>
<dbReference type="GO" id="GO:0001680">
    <property type="term" value="P:tRNA 3'-terminal CCA addition"/>
    <property type="evidence" value="ECO:0007669"/>
    <property type="project" value="InterPro"/>
</dbReference>
<dbReference type="PANTHER" id="PTHR47545">
    <property type="entry name" value="MULTIFUNCTIONAL CCA PROTEIN"/>
    <property type="match status" value="1"/>
</dbReference>
<dbReference type="GO" id="GO:0005524">
    <property type="term" value="F:ATP binding"/>
    <property type="evidence" value="ECO:0007669"/>
    <property type="project" value="UniProtKB-KW"/>
</dbReference>
<keyword evidence="8" id="KW-0067">ATP-binding</keyword>
<evidence type="ECO:0000256" key="5">
    <source>
        <dbReference type="ARBA" id="ARBA00022723"/>
    </source>
</evidence>
<accession>A0A1I1KGP6</accession>
<keyword evidence="2 11" id="KW-0808">Transferase</keyword>
<feature type="domain" description="tRNA nucleotidyltransferase/poly(A) polymerase RNA and SrmB- binding" evidence="13">
    <location>
        <begin position="161"/>
        <end position="224"/>
    </location>
</feature>
<dbReference type="GO" id="GO:0003723">
    <property type="term" value="F:RNA binding"/>
    <property type="evidence" value="ECO:0007669"/>
    <property type="project" value="UniProtKB-KW"/>
</dbReference>
<dbReference type="Gene3D" id="1.10.3090.10">
    <property type="entry name" value="cca-adding enzyme, domain 2"/>
    <property type="match status" value="1"/>
</dbReference>
<dbReference type="SUPFAM" id="SSF81891">
    <property type="entry name" value="Poly A polymerase C-terminal region-like"/>
    <property type="match status" value="1"/>
</dbReference>
<gene>
    <name evidence="14" type="ORF">SAMN05421848_1932</name>
</gene>
<keyword evidence="9" id="KW-0460">Magnesium</keyword>
<evidence type="ECO:0000256" key="3">
    <source>
        <dbReference type="ARBA" id="ARBA00022694"/>
    </source>
</evidence>
<evidence type="ECO:0000256" key="2">
    <source>
        <dbReference type="ARBA" id="ARBA00022679"/>
    </source>
</evidence>
<dbReference type="InterPro" id="IPR043519">
    <property type="entry name" value="NT_sf"/>
</dbReference>
<dbReference type="SUPFAM" id="SSF81301">
    <property type="entry name" value="Nucleotidyltransferase"/>
    <property type="match status" value="1"/>
</dbReference>
<dbReference type="InterPro" id="IPR002646">
    <property type="entry name" value="PolA_pol_head_dom"/>
</dbReference>
<dbReference type="EMBL" id="FOLY01000004">
    <property type="protein sequence ID" value="SFC59442.1"/>
    <property type="molecule type" value="Genomic_DNA"/>
</dbReference>
<dbReference type="PANTHER" id="PTHR47545:SF1">
    <property type="entry name" value="MULTIFUNCTIONAL CCA PROTEIN"/>
    <property type="match status" value="1"/>
</dbReference>
<evidence type="ECO:0000256" key="10">
    <source>
        <dbReference type="ARBA" id="ARBA00022884"/>
    </source>
</evidence>
<evidence type="ECO:0000259" key="13">
    <source>
        <dbReference type="Pfam" id="PF12627"/>
    </source>
</evidence>
<comment type="cofactor">
    <cofactor evidence="1">
        <name>Mg(2+)</name>
        <dbReference type="ChEBI" id="CHEBI:18420"/>
    </cofactor>
</comment>
<dbReference type="InterPro" id="IPR032828">
    <property type="entry name" value="PolyA_RNA-bd"/>
</dbReference>
<keyword evidence="6" id="KW-0547">Nucleotide-binding</keyword>
<reference evidence="15" key="1">
    <citation type="submission" date="2016-10" db="EMBL/GenBank/DDBJ databases">
        <authorList>
            <person name="Varghese N."/>
            <person name="Submissions S."/>
        </authorList>
    </citation>
    <scope>NUCLEOTIDE SEQUENCE [LARGE SCALE GENOMIC DNA]</scope>
    <source>
        <strain evidence="15">DSM 23439</strain>
    </source>
</reference>
<evidence type="ECO:0000256" key="1">
    <source>
        <dbReference type="ARBA" id="ARBA00001946"/>
    </source>
</evidence>
<keyword evidence="4" id="KW-0548">Nucleotidyltransferase</keyword>
<feature type="domain" description="Poly A polymerase head" evidence="12">
    <location>
        <begin position="15"/>
        <end position="134"/>
    </location>
</feature>
<name>A0A1I1KGP6_9GAMM</name>
<dbReference type="Gene3D" id="3.30.460.10">
    <property type="entry name" value="Beta Polymerase, domain 2"/>
    <property type="match status" value="1"/>
</dbReference>
<sequence length="370" mass="41324">MIRFELDQALKGLEVYCVGGAVRDDLLGIGHDDRDWVIVGTTSQEMRRRGFRPVGRDFPVFLHPRTHEEYALARTERKSGHGYTGFEVHAAPEVTLEEDLARRDLTINAMAQDSTGRRVDPFRGVEDCRSGTLRHVSDAFVEDPLRILRTGRFLARLRPRGFTVADDTMTLMTRMVAAGEVAYLVAERVWQEIERTLGEPDPAAFFELLQQCGALGVLMPAIDEVLAAGLARMNVATDPMTRWALLTADLSQEALTALCERYRVPGEWRDRALMVVRSQAMLPSSPNADQVLAWAQGMDAWRRQSRIDEVLDMLAIGDFNLPVSALAKALDQARQVSPRSLMAQGYQGAELGRMIDVERRRAIECALASA</sequence>
<evidence type="ECO:0000256" key="8">
    <source>
        <dbReference type="ARBA" id="ARBA00022840"/>
    </source>
</evidence>
<evidence type="ECO:0000256" key="11">
    <source>
        <dbReference type="RuleBase" id="RU003953"/>
    </source>
</evidence>
<dbReference type="Pfam" id="PF12627">
    <property type="entry name" value="PolyA_pol_RNAbd"/>
    <property type="match status" value="1"/>
</dbReference>
<evidence type="ECO:0000313" key="14">
    <source>
        <dbReference type="EMBL" id="SFC59442.1"/>
    </source>
</evidence>
<keyword evidence="7" id="KW-0692">RNA repair</keyword>
<keyword evidence="3" id="KW-0819">tRNA processing</keyword>
<evidence type="ECO:0000313" key="15">
    <source>
        <dbReference type="Proteomes" id="UP000199046"/>
    </source>
</evidence>
<evidence type="ECO:0000259" key="12">
    <source>
        <dbReference type="Pfam" id="PF01743"/>
    </source>
</evidence>
<dbReference type="STRING" id="402385.SAMN05421848_1932"/>
<dbReference type="RefSeq" id="WP_322787939.1">
    <property type="nucleotide sequence ID" value="NZ_FOLY01000004.1"/>
</dbReference>
<evidence type="ECO:0000256" key="9">
    <source>
        <dbReference type="ARBA" id="ARBA00022842"/>
    </source>
</evidence>
<organism evidence="14 15">
    <name type="scientific">Kushneria avicenniae</name>
    <dbReference type="NCBI Taxonomy" id="402385"/>
    <lineage>
        <taxon>Bacteria</taxon>
        <taxon>Pseudomonadati</taxon>
        <taxon>Pseudomonadota</taxon>
        <taxon>Gammaproteobacteria</taxon>
        <taxon>Oceanospirillales</taxon>
        <taxon>Halomonadaceae</taxon>
        <taxon>Kushneria</taxon>
    </lineage>
</organism>
<proteinExistence type="inferred from homology"/>
<dbReference type="PIRSF" id="PIRSF000813">
    <property type="entry name" value="CCA_bact"/>
    <property type="match status" value="1"/>
</dbReference>
<dbReference type="Pfam" id="PF01743">
    <property type="entry name" value="PolyA_pol"/>
    <property type="match status" value="1"/>
</dbReference>
<dbReference type="InterPro" id="IPR012006">
    <property type="entry name" value="CCA_bact"/>
</dbReference>
<keyword evidence="15" id="KW-1185">Reference proteome</keyword>
<dbReference type="GO" id="GO:0042245">
    <property type="term" value="P:RNA repair"/>
    <property type="evidence" value="ECO:0007669"/>
    <property type="project" value="UniProtKB-KW"/>
</dbReference>
<evidence type="ECO:0000256" key="6">
    <source>
        <dbReference type="ARBA" id="ARBA00022741"/>
    </source>
</evidence>
<evidence type="ECO:0000256" key="7">
    <source>
        <dbReference type="ARBA" id="ARBA00022800"/>
    </source>
</evidence>
<keyword evidence="10 11" id="KW-0694">RNA-binding</keyword>
<dbReference type="GO" id="GO:0004810">
    <property type="term" value="F:CCA tRNA nucleotidyltransferase activity"/>
    <property type="evidence" value="ECO:0007669"/>
    <property type="project" value="InterPro"/>
</dbReference>
<keyword evidence="5" id="KW-0479">Metal-binding</keyword>
<dbReference type="AlphaFoldDB" id="A0A1I1KGP6"/>
<protein>
    <submittedName>
        <fullName evidence="14">tRNA nucleotidyltransferase (CCA-adding enzyme)</fullName>
    </submittedName>
</protein>
<dbReference type="Proteomes" id="UP000199046">
    <property type="component" value="Unassembled WGS sequence"/>
</dbReference>
<comment type="similarity">
    <text evidence="11">Belongs to the tRNA nucleotidyltransferase/poly(A) polymerase family.</text>
</comment>